<protein>
    <submittedName>
        <fullName evidence="8">Peptidase M20</fullName>
    </submittedName>
</protein>
<organism evidence="8 9">
    <name type="scientific">Photobacterium angustum</name>
    <dbReference type="NCBI Taxonomy" id="661"/>
    <lineage>
        <taxon>Bacteria</taxon>
        <taxon>Pseudomonadati</taxon>
        <taxon>Pseudomonadota</taxon>
        <taxon>Gammaproteobacteria</taxon>
        <taxon>Vibrionales</taxon>
        <taxon>Vibrionaceae</taxon>
        <taxon>Photobacterium</taxon>
    </lineage>
</organism>
<accession>A0A2S7VWA4</accession>
<evidence type="ECO:0000256" key="4">
    <source>
        <dbReference type="ARBA" id="ARBA00022833"/>
    </source>
</evidence>
<dbReference type="InterPro" id="IPR002933">
    <property type="entry name" value="Peptidase_M20"/>
</dbReference>
<sequence>MKYDDYLILKTMMKKNSWTKNKKGVDEYGQLMAGWLKELDMDLQCFQRSEIGNHLLFTSSHEDQSPTLLLLGHLDTVFPPNTFEEVSEDKEWLYGPGACDMKGGNFVALMALRNIYETLGQVQNIDVLLVSDEETGSDDSKSLLRTIAPNYSACIDFEAAGKNHEVVTARKGIATYSINIEGKAAHAGNHFCDGEDANLVAAKLLIQLAEQTNLENGTTINVGKINGGIGANTISPHATLTVEARFTSLNEQKRIIDVIPKLVNHYKKDGITLFIDGGLQRDVMVPTSDQAALIDKLSSIIGIPLKTEKRGGVSDANIIAGMGVPTLDGFGPYGDGDHTKHERVSKKSIKRRISEVTKILEYYASYN</sequence>
<dbReference type="AlphaFoldDB" id="A0A2S7VWA4"/>
<dbReference type="Pfam" id="PF01546">
    <property type="entry name" value="Peptidase_M20"/>
    <property type="match status" value="1"/>
</dbReference>
<gene>
    <name evidence="8" type="ORF">BTO08_02640</name>
</gene>
<evidence type="ECO:0000256" key="5">
    <source>
        <dbReference type="ARBA" id="ARBA00023285"/>
    </source>
</evidence>
<evidence type="ECO:0000313" key="8">
    <source>
        <dbReference type="EMBL" id="PQJ66396.1"/>
    </source>
</evidence>
<dbReference type="PROSITE" id="PS00758">
    <property type="entry name" value="ARGE_DAPE_CPG2_1"/>
    <property type="match status" value="1"/>
</dbReference>
<reference evidence="8 9" key="1">
    <citation type="submission" date="2016-12" db="EMBL/GenBank/DDBJ databases">
        <title>Diversity of luminous bacteria.</title>
        <authorList>
            <person name="Yoshizawa S."/>
            <person name="Kogure K."/>
        </authorList>
    </citation>
    <scope>NUCLEOTIDE SEQUENCE [LARGE SCALE GENOMIC DNA]</scope>
    <source>
        <strain evidence="8 9">LC1-200</strain>
    </source>
</reference>
<feature type="active site" evidence="6">
    <location>
        <position position="75"/>
    </location>
</feature>
<evidence type="ECO:0000313" key="9">
    <source>
        <dbReference type="Proteomes" id="UP000238730"/>
    </source>
</evidence>
<keyword evidence="2" id="KW-0479">Metal-binding</keyword>
<dbReference type="SUPFAM" id="SSF55031">
    <property type="entry name" value="Bacterial exopeptidase dimerisation domain"/>
    <property type="match status" value="1"/>
</dbReference>
<dbReference type="Gene3D" id="3.30.70.360">
    <property type="match status" value="1"/>
</dbReference>
<dbReference type="InterPro" id="IPR001261">
    <property type="entry name" value="ArgE/DapE_CS"/>
</dbReference>
<comment type="caution">
    <text evidence="8">The sequence shown here is derived from an EMBL/GenBank/DDBJ whole genome shotgun (WGS) entry which is preliminary data.</text>
</comment>
<keyword evidence="5" id="KW-0170">Cobalt</keyword>
<evidence type="ECO:0000256" key="1">
    <source>
        <dbReference type="ARBA" id="ARBA00001947"/>
    </source>
</evidence>
<evidence type="ECO:0000256" key="3">
    <source>
        <dbReference type="ARBA" id="ARBA00022801"/>
    </source>
</evidence>
<dbReference type="PANTHER" id="PTHR43808:SF9">
    <property type="entry name" value="BLL0789 PROTEIN"/>
    <property type="match status" value="1"/>
</dbReference>
<dbReference type="Pfam" id="PF07687">
    <property type="entry name" value="M20_dimer"/>
    <property type="match status" value="1"/>
</dbReference>
<feature type="active site" description="Proton acceptor" evidence="6">
    <location>
        <position position="133"/>
    </location>
</feature>
<proteinExistence type="predicted"/>
<dbReference type="RefSeq" id="WP_105059779.1">
    <property type="nucleotide sequence ID" value="NZ_MSCJ01000001.1"/>
</dbReference>
<evidence type="ECO:0000256" key="6">
    <source>
        <dbReference type="PIRSR" id="PIRSR037238-1"/>
    </source>
</evidence>
<dbReference type="Proteomes" id="UP000238730">
    <property type="component" value="Unassembled WGS sequence"/>
</dbReference>
<dbReference type="OrthoDB" id="9776600at2"/>
<keyword evidence="4" id="KW-0862">Zinc</keyword>
<feature type="domain" description="Peptidase M20 dimerisation" evidence="7">
    <location>
        <begin position="168"/>
        <end position="268"/>
    </location>
</feature>
<dbReference type="Gene3D" id="3.40.630.10">
    <property type="entry name" value="Zn peptidases"/>
    <property type="match status" value="1"/>
</dbReference>
<dbReference type="GO" id="GO:0046872">
    <property type="term" value="F:metal ion binding"/>
    <property type="evidence" value="ECO:0007669"/>
    <property type="project" value="UniProtKB-KW"/>
</dbReference>
<dbReference type="PANTHER" id="PTHR43808">
    <property type="entry name" value="ACETYLORNITHINE DEACETYLASE"/>
    <property type="match status" value="1"/>
</dbReference>
<dbReference type="InterPro" id="IPR011650">
    <property type="entry name" value="Peptidase_M20_dimer"/>
</dbReference>
<evidence type="ECO:0000256" key="2">
    <source>
        <dbReference type="ARBA" id="ARBA00022723"/>
    </source>
</evidence>
<keyword evidence="3" id="KW-0378">Hydrolase</keyword>
<dbReference type="InterPro" id="IPR050072">
    <property type="entry name" value="Peptidase_M20A"/>
</dbReference>
<comment type="cofactor">
    <cofactor evidence="1">
        <name>Zn(2+)</name>
        <dbReference type="ChEBI" id="CHEBI:29105"/>
    </cofactor>
</comment>
<dbReference type="PIRSF" id="PIRSF037238">
    <property type="entry name" value="Carboxypeptidase_G2"/>
    <property type="match status" value="1"/>
</dbReference>
<dbReference type="SUPFAM" id="SSF53187">
    <property type="entry name" value="Zn-dependent exopeptidases"/>
    <property type="match status" value="1"/>
</dbReference>
<dbReference type="InterPro" id="IPR017150">
    <property type="entry name" value="Pept_M20_glutamate_carboxypep"/>
</dbReference>
<name>A0A2S7VWA4_PHOAN</name>
<dbReference type="GO" id="GO:0016787">
    <property type="term" value="F:hydrolase activity"/>
    <property type="evidence" value="ECO:0007669"/>
    <property type="project" value="UniProtKB-KW"/>
</dbReference>
<dbReference type="InterPro" id="IPR036264">
    <property type="entry name" value="Bact_exopeptidase_dim_dom"/>
</dbReference>
<dbReference type="CDD" id="cd03885">
    <property type="entry name" value="M20_CPDG2"/>
    <property type="match status" value="1"/>
</dbReference>
<dbReference type="EMBL" id="MSCJ01000001">
    <property type="protein sequence ID" value="PQJ66396.1"/>
    <property type="molecule type" value="Genomic_DNA"/>
</dbReference>
<evidence type="ECO:0000259" key="7">
    <source>
        <dbReference type="Pfam" id="PF07687"/>
    </source>
</evidence>